<feature type="transmembrane region" description="Helical" evidence="8">
    <location>
        <begin position="41"/>
        <end position="63"/>
    </location>
</feature>
<feature type="transmembrane region" description="Helical" evidence="8">
    <location>
        <begin position="12"/>
        <end position="29"/>
    </location>
</feature>
<feature type="transmembrane region" description="Helical" evidence="8">
    <location>
        <begin position="113"/>
        <end position="135"/>
    </location>
</feature>
<keyword evidence="7 8" id="KW-0472">Membrane</keyword>
<evidence type="ECO:0000313" key="10">
    <source>
        <dbReference type="Proteomes" id="UP001597178"/>
    </source>
</evidence>
<dbReference type="PANTHER" id="PTHR34975:SF2">
    <property type="entry name" value="SPORE GERMINATION PROTEIN A2"/>
    <property type="match status" value="1"/>
</dbReference>
<comment type="subcellular location">
    <subcellularLocation>
        <location evidence="1">Membrane</location>
        <topology evidence="1">Multi-pass membrane protein</topology>
    </subcellularLocation>
</comment>
<dbReference type="EMBL" id="JBHTNH010000056">
    <property type="protein sequence ID" value="MFD1363385.1"/>
    <property type="molecule type" value="Genomic_DNA"/>
</dbReference>
<feature type="transmembrane region" description="Helical" evidence="8">
    <location>
        <begin position="142"/>
        <end position="164"/>
    </location>
</feature>
<comment type="caution">
    <text evidence="9">The sequence shown here is derived from an EMBL/GenBank/DDBJ whole genome shotgun (WGS) entry which is preliminary data.</text>
</comment>
<reference evidence="10" key="1">
    <citation type="journal article" date="2019" name="Int. J. Syst. Evol. Microbiol.">
        <title>The Global Catalogue of Microorganisms (GCM) 10K type strain sequencing project: providing services to taxonomists for standard genome sequencing and annotation.</title>
        <authorList>
            <consortium name="The Broad Institute Genomics Platform"/>
            <consortium name="The Broad Institute Genome Sequencing Center for Infectious Disease"/>
            <person name="Wu L."/>
            <person name="Ma J."/>
        </authorList>
    </citation>
    <scope>NUCLEOTIDE SEQUENCE [LARGE SCALE GENOMIC DNA]</scope>
    <source>
        <strain evidence="10">CCUG 54822</strain>
    </source>
</reference>
<dbReference type="Gene3D" id="1.20.1740.10">
    <property type="entry name" value="Amino acid/polyamine transporter I"/>
    <property type="match status" value="1"/>
</dbReference>
<protein>
    <submittedName>
        <fullName evidence="9">GerAB/ArcD/ProY family transporter</fullName>
    </submittedName>
</protein>
<evidence type="ECO:0000256" key="2">
    <source>
        <dbReference type="ARBA" id="ARBA00007998"/>
    </source>
</evidence>
<evidence type="ECO:0000256" key="4">
    <source>
        <dbReference type="ARBA" id="ARBA00022544"/>
    </source>
</evidence>
<accession>A0ABW3ZY82</accession>
<feature type="transmembrane region" description="Helical" evidence="8">
    <location>
        <begin position="83"/>
        <end position="107"/>
    </location>
</feature>
<sequence length="363" mass="41385">MVAIKDKVSKLMVFFLISGSQIGVGFLGFQSIISQHAGHDAWMSLIISGVGVSVIIWIMYQLLKHNDEGDIVAIHQFTFGKWLGAFLTALFVLYLLFLAIVVLRTYIEIIQVWMFPHLKVWAFLLLLIPLIYYIISDQFRTVVGVCFLGIVYPFFLNLTLFFPLKYADFTHLLPVMEHSITQLMQSSSVAILNFMGFSAILVFYPFIRGAEQSQRYAHYGNLYTTVLYLAVCLIAFVYYNEGELERIVWATLGLWRIIELPFMERFEYFGIATLFFTILPNVVLLIWAATRTVHRAFGFNHKKVAVVLLGVIFIACVSYGGRQGVNILNDTAGGIGRVFLFIYVPVLFIINLLRRKVRKHGGS</sequence>
<evidence type="ECO:0000256" key="7">
    <source>
        <dbReference type="ARBA" id="ARBA00023136"/>
    </source>
</evidence>
<evidence type="ECO:0000256" key="1">
    <source>
        <dbReference type="ARBA" id="ARBA00004141"/>
    </source>
</evidence>
<dbReference type="InterPro" id="IPR004761">
    <property type="entry name" value="Spore_GerAB"/>
</dbReference>
<keyword evidence="6 8" id="KW-1133">Transmembrane helix</keyword>
<proteinExistence type="inferred from homology"/>
<dbReference type="Pfam" id="PF03845">
    <property type="entry name" value="Spore_permease"/>
    <property type="match status" value="1"/>
</dbReference>
<evidence type="ECO:0000256" key="6">
    <source>
        <dbReference type="ARBA" id="ARBA00022989"/>
    </source>
</evidence>
<feature type="transmembrane region" description="Helical" evidence="8">
    <location>
        <begin position="304"/>
        <end position="322"/>
    </location>
</feature>
<gene>
    <name evidence="9" type="ORF">ACFQ4A_17405</name>
</gene>
<keyword evidence="4" id="KW-0309">Germination</keyword>
<dbReference type="RefSeq" id="WP_382402635.1">
    <property type="nucleotide sequence ID" value="NZ_JBHTNH010000056.1"/>
</dbReference>
<name>A0ABW3ZY82_9BACI</name>
<evidence type="ECO:0000256" key="5">
    <source>
        <dbReference type="ARBA" id="ARBA00022692"/>
    </source>
</evidence>
<evidence type="ECO:0000313" key="9">
    <source>
        <dbReference type="EMBL" id="MFD1363385.1"/>
    </source>
</evidence>
<feature type="transmembrane region" description="Helical" evidence="8">
    <location>
        <begin position="184"/>
        <end position="207"/>
    </location>
</feature>
<evidence type="ECO:0000256" key="3">
    <source>
        <dbReference type="ARBA" id="ARBA00022448"/>
    </source>
</evidence>
<keyword evidence="3" id="KW-0813">Transport</keyword>
<organism evidence="9 10">
    <name type="scientific">Lentibacillus salinarum</name>
    <dbReference type="NCBI Taxonomy" id="446820"/>
    <lineage>
        <taxon>Bacteria</taxon>
        <taxon>Bacillati</taxon>
        <taxon>Bacillota</taxon>
        <taxon>Bacilli</taxon>
        <taxon>Bacillales</taxon>
        <taxon>Bacillaceae</taxon>
        <taxon>Lentibacillus</taxon>
    </lineage>
</organism>
<dbReference type="NCBIfam" id="TIGR00912">
    <property type="entry name" value="2A0309"/>
    <property type="match status" value="1"/>
</dbReference>
<dbReference type="PANTHER" id="PTHR34975">
    <property type="entry name" value="SPORE GERMINATION PROTEIN A2"/>
    <property type="match status" value="1"/>
</dbReference>
<dbReference type="Proteomes" id="UP001597178">
    <property type="component" value="Unassembled WGS sequence"/>
</dbReference>
<keyword evidence="5 8" id="KW-0812">Transmembrane</keyword>
<feature type="transmembrane region" description="Helical" evidence="8">
    <location>
        <begin position="219"/>
        <end position="239"/>
    </location>
</feature>
<keyword evidence="10" id="KW-1185">Reference proteome</keyword>
<comment type="similarity">
    <text evidence="2">Belongs to the amino acid-polyamine-organocation (APC) superfamily. Spore germination protein (SGP) (TC 2.A.3.9) family.</text>
</comment>
<evidence type="ECO:0000256" key="8">
    <source>
        <dbReference type="SAM" id="Phobius"/>
    </source>
</evidence>
<feature type="transmembrane region" description="Helical" evidence="8">
    <location>
        <begin position="268"/>
        <end position="292"/>
    </location>
</feature>
<feature type="transmembrane region" description="Helical" evidence="8">
    <location>
        <begin position="334"/>
        <end position="353"/>
    </location>
</feature>